<keyword evidence="2" id="KW-1185">Reference proteome</keyword>
<protein>
    <submittedName>
        <fullName evidence="1">Uncharacterized protein</fullName>
    </submittedName>
</protein>
<name>A0ACC2N5B6_9HYME</name>
<dbReference type="EMBL" id="CM056744">
    <property type="protein sequence ID" value="KAJ8666362.1"/>
    <property type="molecule type" value="Genomic_DNA"/>
</dbReference>
<reference evidence="1" key="1">
    <citation type="submission" date="2023-04" db="EMBL/GenBank/DDBJ databases">
        <title>A chromosome-level genome assembly of the parasitoid wasp Eretmocerus hayati.</title>
        <authorList>
            <person name="Zhong Y."/>
            <person name="Liu S."/>
            <person name="Liu Y."/>
        </authorList>
    </citation>
    <scope>NUCLEOTIDE SEQUENCE</scope>
    <source>
        <strain evidence="1">ZJU_SS_LIU_2023</strain>
    </source>
</reference>
<accession>A0ACC2N5B6</accession>
<dbReference type="Proteomes" id="UP001239111">
    <property type="component" value="Chromosome 4"/>
</dbReference>
<gene>
    <name evidence="1" type="ORF">QAD02_008024</name>
</gene>
<organism evidence="1 2">
    <name type="scientific">Eretmocerus hayati</name>
    <dbReference type="NCBI Taxonomy" id="131215"/>
    <lineage>
        <taxon>Eukaryota</taxon>
        <taxon>Metazoa</taxon>
        <taxon>Ecdysozoa</taxon>
        <taxon>Arthropoda</taxon>
        <taxon>Hexapoda</taxon>
        <taxon>Insecta</taxon>
        <taxon>Pterygota</taxon>
        <taxon>Neoptera</taxon>
        <taxon>Endopterygota</taxon>
        <taxon>Hymenoptera</taxon>
        <taxon>Apocrita</taxon>
        <taxon>Proctotrupomorpha</taxon>
        <taxon>Chalcidoidea</taxon>
        <taxon>Aphelinidae</taxon>
        <taxon>Aphelininae</taxon>
        <taxon>Eretmocerus</taxon>
    </lineage>
</organism>
<sequence>MKPKNSKQLTDKSKEAKSKKTSTNKAHKEALHDLDLSLRGRKSIFSKEPEGSANLDKSPSSPSNQELLDIEAMDEDVRGGSAIGGDASVPVDEKYGDECGDDEVSENEDCIKMEKYKAEARKPVGESIKIKVGPDKIVHHNISQGCMELQKFRLLYPGVTTLCYEISQDTVKNLDFDDNFIYFEGTEHTYQLVKPHAEVAQGVSPSHILEGQRQRIREMALDCYPTILSKLKVPGEPAHKKMKALPTALSNKSQEIQGEKVSVADPRIIRIHWLNKNDPSLPTFVSMGNSLGAIKKSSLDKNQNYSLEQLKETLVEKYVTDANRLYFESSAIVYVGYCSDKQVQTINSFGEDDVDFWDVCDKFFKRSNREIHIYLLTVQTVPIFSDSCEQASSQDLETNPNSKTIGIKQAENDEMANFFDQLEREDYENSQCALPPNQETHQGASELQSLHQSIAISPTRKVMSELQNSPSKDATSVFAQPALLRKRSAHNSDICRAKKQSIPPLSSSKLDFDTLPEGDYLLHLLICLLKAYPHVSLRSSFDLLGYRLAKFGCLPECLILGVTDAQALHYSTEVFNQLSMTIFPRS</sequence>
<comment type="caution">
    <text evidence="1">The sequence shown here is derived from an EMBL/GenBank/DDBJ whole genome shotgun (WGS) entry which is preliminary data.</text>
</comment>
<proteinExistence type="predicted"/>
<evidence type="ECO:0000313" key="1">
    <source>
        <dbReference type="EMBL" id="KAJ8666362.1"/>
    </source>
</evidence>
<evidence type="ECO:0000313" key="2">
    <source>
        <dbReference type="Proteomes" id="UP001239111"/>
    </source>
</evidence>